<keyword evidence="1" id="KW-0812">Transmembrane</keyword>
<dbReference type="HOGENOM" id="CLU_808490_0_0_6"/>
<dbReference type="RefSeq" id="WP_015422382.1">
    <property type="nucleotide sequence ID" value="NC_020418.1"/>
</dbReference>
<accession>M1SR73</accession>
<reference evidence="2 3" key="1">
    <citation type="journal article" date="2012" name="BMC Genomics">
        <title>Whole-genome sequencing and identification of Morganella morganii KT pathogenicity-related genes.</title>
        <authorList>
            <person name="Chen Y.T."/>
            <person name="Peng H.L."/>
            <person name="Shia W.C."/>
            <person name="Hsu F.R."/>
            <person name="Ken C.F."/>
            <person name="Tsao Y.M."/>
            <person name="Chen C.H."/>
            <person name="Liu C.E."/>
            <person name="Hsieh M.F."/>
            <person name="Chen H.C."/>
            <person name="Tang C.Y."/>
            <person name="Ku T.H."/>
        </authorList>
    </citation>
    <scope>NUCLEOTIDE SEQUENCE [LARGE SCALE GENOMIC DNA]</scope>
    <source>
        <strain evidence="2 3">KT</strain>
    </source>
</reference>
<keyword evidence="3" id="KW-1185">Reference proteome</keyword>
<evidence type="ECO:0000256" key="1">
    <source>
        <dbReference type="SAM" id="Phobius"/>
    </source>
</evidence>
<gene>
    <name evidence="2" type="ORF">MU9_556</name>
</gene>
<dbReference type="KEGG" id="mmk:MU9_556"/>
<keyword evidence="1" id="KW-0472">Membrane</keyword>
<sequence length="343" mass="39820">MKNKFNIFILTSRPFLIKSRFLKILFLYIRKNYLESELSNRLKTKQIRLSSIKLLSSFVKLIKNSKVDIYFKLNRVNLSDIENMNTYSFNEYENHSSFRDLAYLLRTLFSIFLLPVSAFIFILLCLLFKSKLSGSDFKSLALAMGDILFVAIIKKLISRNKNNIRIYFSAAIIPDAAIFISTGDIIEVSHGVIHPQHPTYYFLEKRTMPIVVGTQQQKQQVINNGVSENIIILSDLFFRSYFHFNPDAPKVFIGQFGFSFEETASEFLDENTDILIRFHPRCSDDFRCKYANREYKGNLASYLYSISSSMLLDAQLAGIPYSFVYSKNKSFENEFLFSRNGLL</sequence>
<organism evidence="2 3">
    <name type="scientific">Morganella morganii subsp. morganii KT</name>
    <dbReference type="NCBI Taxonomy" id="1124991"/>
    <lineage>
        <taxon>Bacteria</taxon>
        <taxon>Pseudomonadati</taxon>
        <taxon>Pseudomonadota</taxon>
        <taxon>Gammaproteobacteria</taxon>
        <taxon>Enterobacterales</taxon>
        <taxon>Morganellaceae</taxon>
        <taxon>Morganella</taxon>
    </lineage>
</organism>
<dbReference type="AlphaFoldDB" id="M1SR73"/>
<evidence type="ECO:0000313" key="2">
    <source>
        <dbReference type="EMBL" id="AGG29602.1"/>
    </source>
</evidence>
<name>M1SR73_MORMO</name>
<evidence type="ECO:0000313" key="3">
    <source>
        <dbReference type="Proteomes" id="UP000011834"/>
    </source>
</evidence>
<dbReference type="EMBL" id="CP004345">
    <property type="protein sequence ID" value="AGG29602.1"/>
    <property type="molecule type" value="Genomic_DNA"/>
</dbReference>
<dbReference type="Proteomes" id="UP000011834">
    <property type="component" value="Chromosome"/>
</dbReference>
<feature type="transmembrane region" description="Helical" evidence="1">
    <location>
        <begin position="140"/>
        <end position="157"/>
    </location>
</feature>
<protein>
    <submittedName>
        <fullName evidence="2">Uncharacterized protein</fullName>
    </submittedName>
</protein>
<proteinExistence type="predicted"/>
<feature type="transmembrane region" description="Helical" evidence="1">
    <location>
        <begin position="103"/>
        <end position="128"/>
    </location>
</feature>
<dbReference type="GeneID" id="93362196"/>
<keyword evidence="1" id="KW-1133">Transmembrane helix</keyword>